<dbReference type="RefSeq" id="WP_235322904.1">
    <property type="nucleotide sequence ID" value="NZ_JAFBIT010000001.1"/>
</dbReference>
<dbReference type="EMBL" id="JAFBIT010000001">
    <property type="protein sequence ID" value="MCF2651887.1"/>
    <property type="molecule type" value="Genomic_DNA"/>
</dbReference>
<evidence type="ECO:0000256" key="1">
    <source>
        <dbReference type="SAM" id="Phobius"/>
    </source>
</evidence>
<sequence length="170" mass="18457">MRKWMILLLAVLCLSLPVSAQAVFRGEADFGCMDFKPAEDGYTAYTELKNDAAYPIGIYVQTEGETGGMLRLSVRQSGKTALVFEGNAAALAECRALLCRLEAQGAAVVQGRLESEEVSPASLKLTAEPLEEPGSTDHAKLVFYVCIWMTLVLLCSYLAIVLANKFGKKK</sequence>
<gene>
    <name evidence="3" type="ORF">JQM67_04670</name>
</gene>
<evidence type="ECO:0000313" key="3">
    <source>
        <dbReference type="EMBL" id="MCF2651887.1"/>
    </source>
</evidence>
<keyword evidence="1" id="KW-1133">Transmembrane helix</keyword>
<evidence type="ECO:0000313" key="4">
    <source>
        <dbReference type="Proteomes" id="UP001299220"/>
    </source>
</evidence>
<proteinExistence type="predicted"/>
<keyword evidence="2" id="KW-0732">Signal</keyword>
<reference evidence="3 4" key="1">
    <citation type="submission" date="2020-12" db="EMBL/GenBank/DDBJ databases">
        <title>Whole genome sequences of gut porcine anaerobes.</title>
        <authorList>
            <person name="Kubasova T."/>
            <person name="Jahodarova E."/>
            <person name="Rychlik I."/>
        </authorList>
    </citation>
    <scope>NUCLEOTIDE SEQUENCE [LARGE SCALE GENOMIC DNA]</scope>
    <source>
        <strain evidence="3 4">An867</strain>
    </source>
</reference>
<evidence type="ECO:0000256" key="2">
    <source>
        <dbReference type="SAM" id="SignalP"/>
    </source>
</evidence>
<comment type="caution">
    <text evidence="3">The sequence shown here is derived from an EMBL/GenBank/DDBJ whole genome shotgun (WGS) entry which is preliminary data.</text>
</comment>
<accession>A0ABS9CNY4</accession>
<keyword evidence="4" id="KW-1185">Reference proteome</keyword>
<organism evidence="3 4">
    <name type="scientific">Anaeromassilibacillus senegalensis</name>
    <dbReference type="NCBI Taxonomy" id="1673717"/>
    <lineage>
        <taxon>Bacteria</taxon>
        <taxon>Bacillati</taxon>
        <taxon>Bacillota</taxon>
        <taxon>Clostridia</taxon>
        <taxon>Eubacteriales</taxon>
        <taxon>Acutalibacteraceae</taxon>
        <taxon>Anaeromassilibacillus</taxon>
    </lineage>
</organism>
<keyword evidence="1" id="KW-0472">Membrane</keyword>
<dbReference type="Proteomes" id="UP001299220">
    <property type="component" value="Unassembled WGS sequence"/>
</dbReference>
<keyword evidence="1" id="KW-0812">Transmembrane</keyword>
<protein>
    <submittedName>
        <fullName evidence="3">Uncharacterized protein</fullName>
    </submittedName>
</protein>
<feature type="transmembrane region" description="Helical" evidence="1">
    <location>
        <begin position="141"/>
        <end position="163"/>
    </location>
</feature>
<feature type="signal peptide" evidence="2">
    <location>
        <begin position="1"/>
        <end position="20"/>
    </location>
</feature>
<name>A0ABS9CNY4_9FIRM</name>
<feature type="chain" id="PRO_5047058815" evidence="2">
    <location>
        <begin position="21"/>
        <end position="170"/>
    </location>
</feature>